<dbReference type="EMBL" id="GL996527">
    <property type="protein sequence ID" value="EGV61881.1"/>
    <property type="molecule type" value="Genomic_DNA"/>
</dbReference>
<dbReference type="GO" id="GO:0032366">
    <property type="term" value="P:intracellular sterol transport"/>
    <property type="evidence" value="ECO:0007669"/>
    <property type="project" value="UniProtKB-UniRule"/>
</dbReference>
<keyword evidence="10" id="KW-0746">Sphingolipid metabolism</keyword>
<reference evidence="11 12" key="1">
    <citation type="journal article" date="2011" name="Proc. Natl. Acad. Sci. U.S.A.">
        <title>Comparative genomics of xylose-fermenting fungi for enhanced biofuel production.</title>
        <authorList>
            <person name="Wohlbach D.J."/>
            <person name="Kuo A."/>
            <person name="Sato T.K."/>
            <person name="Potts K.M."/>
            <person name="Salamov A.A."/>
            <person name="LaButti K.M."/>
            <person name="Sun H."/>
            <person name="Clum A."/>
            <person name="Pangilinan J.L."/>
            <person name="Lindquist E.A."/>
            <person name="Lucas S."/>
            <person name="Lapidus A."/>
            <person name="Jin M."/>
            <person name="Gunawan C."/>
            <person name="Balan V."/>
            <person name="Dale B.E."/>
            <person name="Jeffries T.W."/>
            <person name="Zinkel R."/>
            <person name="Barry K.W."/>
            <person name="Grigoriev I.V."/>
            <person name="Gasch A.P."/>
        </authorList>
    </citation>
    <scope>NUCLEOTIDE SEQUENCE [LARGE SCALE GENOMIC DNA]</scope>
    <source>
        <strain evidence="12">ATCC 10573 / BCRC 21748 / CBS 615 / JCM 9827 / NBRC 10315 / NRRL Y-1498 / VKM Y-70</strain>
    </source>
</reference>
<evidence type="ECO:0000256" key="2">
    <source>
        <dbReference type="ARBA" id="ARBA00009187"/>
    </source>
</evidence>
<evidence type="ECO:0000256" key="6">
    <source>
        <dbReference type="ARBA" id="ARBA00022989"/>
    </source>
</evidence>
<keyword evidence="12" id="KW-1185">Reference proteome</keyword>
<comment type="function">
    <text evidence="10">Mediator of sterol homeostasis involved in sterol uptake, trafficking and distribution into membranes.</text>
</comment>
<dbReference type="GO" id="GO:0005789">
    <property type="term" value="C:endoplasmic reticulum membrane"/>
    <property type="evidence" value="ECO:0007669"/>
    <property type="project" value="UniProtKB-SubCell"/>
</dbReference>
<comment type="similarity">
    <text evidence="2 10">Belongs to the ARV1 family.</text>
</comment>
<dbReference type="GO" id="GO:0006665">
    <property type="term" value="P:sphingolipid metabolic process"/>
    <property type="evidence" value="ECO:0007669"/>
    <property type="project" value="UniProtKB-UniRule"/>
</dbReference>
<keyword evidence="4 10" id="KW-0812">Transmembrane</keyword>
<evidence type="ECO:0000256" key="9">
    <source>
        <dbReference type="ARBA" id="ARBA00023136"/>
    </source>
</evidence>
<comment type="subcellular location">
    <subcellularLocation>
        <location evidence="1 10">Endoplasmic reticulum membrane</location>
        <topology evidence="1 10">Multi-pass membrane protein</topology>
    </subcellularLocation>
    <subcellularLocation>
        <location evidence="10">Golgi apparatus membrane</location>
        <topology evidence="10">Multi-pass membrane protein</topology>
    </subcellularLocation>
</comment>
<evidence type="ECO:0000313" key="11">
    <source>
        <dbReference type="EMBL" id="EGV61881.1"/>
    </source>
</evidence>
<dbReference type="PANTHER" id="PTHR14467">
    <property type="entry name" value="ARV1"/>
    <property type="match status" value="1"/>
</dbReference>
<evidence type="ECO:0000256" key="8">
    <source>
        <dbReference type="ARBA" id="ARBA00023098"/>
    </source>
</evidence>
<sequence>MICVECKNPNVKHAYSKYKGDYIKLDVCSVCNHVVDKYVEYDNVLLFIDLMLLKPQAYRHLCFNLTENEMTAPKIPTRTPKGHKGKKMSLEKQTWKLGQITRFLILDILFEVYLLWAYEEKKHQHTQIMNVILSQELHMQYLLFTVKVVLDHVFFNAALQLIFFQFLGWNKMHNGNIHQNQQRLYHSLVLLTDILVANSIKLLPILMLIWPYDKTLESSKIVLAISILNVIESLKTISNVGYVKIAITFGVCIVFQKVMTSTIVGLIVSQMTNFEFSELFFNTFQERANVIQSYTRMLKLPNHMEIR</sequence>
<keyword evidence="8 10" id="KW-0443">Lipid metabolism</keyword>
<name>G3B9G3_CANTC</name>
<evidence type="ECO:0000313" key="12">
    <source>
        <dbReference type="Proteomes" id="UP000000707"/>
    </source>
</evidence>
<organism evidence="12">
    <name type="scientific">Candida tenuis (strain ATCC 10573 / BCRC 21748 / CBS 615 / JCM 9827 / NBRC 10315 / NRRL Y-1498 / VKM Y-70)</name>
    <name type="common">Yeast</name>
    <name type="synonym">Yamadazyma tenuis</name>
    <dbReference type="NCBI Taxonomy" id="590646"/>
    <lineage>
        <taxon>Eukaryota</taxon>
        <taxon>Fungi</taxon>
        <taxon>Dikarya</taxon>
        <taxon>Ascomycota</taxon>
        <taxon>Saccharomycotina</taxon>
        <taxon>Pichiomycetes</taxon>
        <taxon>Debaryomycetaceae</taxon>
        <taxon>Yamadazyma</taxon>
    </lineage>
</organism>
<dbReference type="OrthoDB" id="1689567at2759"/>
<dbReference type="Pfam" id="PF04161">
    <property type="entry name" value="Arv1"/>
    <property type="match status" value="1"/>
</dbReference>
<protein>
    <recommendedName>
        <fullName evidence="10">Protein ARV</fullName>
    </recommendedName>
</protein>
<evidence type="ECO:0000256" key="10">
    <source>
        <dbReference type="RuleBase" id="RU368065"/>
    </source>
</evidence>
<dbReference type="GO" id="GO:0016125">
    <property type="term" value="P:sterol metabolic process"/>
    <property type="evidence" value="ECO:0007669"/>
    <property type="project" value="UniProtKB-UniRule"/>
</dbReference>
<comment type="function">
    <text evidence="10">Regulates also the sphingolipid metabolism.</text>
</comment>
<dbReference type="HOGENOM" id="CLU_057366_0_0_1"/>
<evidence type="ECO:0000256" key="1">
    <source>
        <dbReference type="ARBA" id="ARBA00004477"/>
    </source>
</evidence>
<keyword evidence="7 10" id="KW-0445">Lipid transport</keyword>
<feature type="transmembrane region" description="Helical" evidence="10">
    <location>
        <begin position="245"/>
        <end position="268"/>
    </location>
</feature>
<dbReference type="AlphaFoldDB" id="G3B9G3"/>
<dbReference type="STRING" id="590646.G3B9G3"/>
<evidence type="ECO:0000256" key="3">
    <source>
        <dbReference type="ARBA" id="ARBA00022448"/>
    </source>
</evidence>
<feature type="transmembrane region" description="Helical" evidence="10">
    <location>
        <begin position="188"/>
        <end position="210"/>
    </location>
</feature>
<dbReference type="eggNOG" id="KOG3134">
    <property type="taxonomic scope" value="Eukaryota"/>
</dbReference>
<keyword evidence="5 10" id="KW-0256">Endoplasmic reticulum</keyword>
<accession>G3B9G3</accession>
<dbReference type="GO" id="GO:0032541">
    <property type="term" value="C:cortical endoplasmic reticulum"/>
    <property type="evidence" value="ECO:0007669"/>
    <property type="project" value="TreeGrafter"/>
</dbReference>
<gene>
    <name evidence="11" type="ORF">CANTEDRAFT_108120</name>
</gene>
<keyword evidence="6 10" id="KW-1133">Transmembrane helix</keyword>
<proteinExistence type="inferred from homology"/>
<dbReference type="GO" id="GO:0000139">
    <property type="term" value="C:Golgi membrane"/>
    <property type="evidence" value="ECO:0007669"/>
    <property type="project" value="UniProtKB-SubCell"/>
</dbReference>
<evidence type="ECO:0000256" key="7">
    <source>
        <dbReference type="ARBA" id="ARBA00023055"/>
    </source>
</evidence>
<dbReference type="InterPro" id="IPR007290">
    <property type="entry name" value="Arv1"/>
</dbReference>
<dbReference type="PANTHER" id="PTHR14467:SF0">
    <property type="entry name" value="PROTEIN ARV1"/>
    <property type="match status" value="1"/>
</dbReference>
<dbReference type="Proteomes" id="UP000000707">
    <property type="component" value="Unassembled WGS sequence"/>
</dbReference>
<dbReference type="GO" id="GO:0097036">
    <property type="term" value="P:regulation of plasma membrane sterol distribution"/>
    <property type="evidence" value="ECO:0007669"/>
    <property type="project" value="UniProtKB-UniRule"/>
</dbReference>
<keyword evidence="9 10" id="KW-0472">Membrane</keyword>
<keyword evidence="3 10" id="KW-0813">Transport</keyword>
<feature type="transmembrane region" description="Helical" evidence="10">
    <location>
        <begin position="138"/>
        <end position="167"/>
    </location>
</feature>
<evidence type="ECO:0000256" key="4">
    <source>
        <dbReference type="ARBA" id="ARBA00022692"/>
    </source>
</evidence>
<keyword evidence="10" id="KW-0333">Golgi apparatus</keyword>
<evidence type="ECO:0000256" key="5">
    <source>
        <dbReference type="ARBA" id="ARBA00022824"/>
    </source>
</evidence>